<keyword evidence="4" id="KW-1185">Reference proteome</keyword>
<dbReference type="InterPro" id="IPR023614">
    <property type="entry name" value="Porin_dom_sf"/>
</dbReference>
<dbReference type="Gene3D" id="2.40.160.10">
    <property type="entry name" value="Porin"/>
    <property type="match status" value="1"/>
</dbReference>
<sequence>MKNAPLLSLLALSSAFAAVQPALADAAKADPITPYADIRFRLELVDQEGLPEDATASTIRLRAGLKTAEWNGLSALIEGEAIARVGPRHFNDTVNGLTAYPVVADPSDILLNQAWIKFKPVKEVEALAGRQAVNFDNQRWIGSVGWRQNDQTLDAARLNINPVKGVTLDYGYAWRVNRVFGPDSPQGIWRDNDIHLIHANLDARPVGTLTGYGYFLDIPDAPLSSSKTVGVRLAGEQKLSGKAKLLYALEYANQRDTGSNPRNFSLDYLLVEPGIVTGAVTVKAGLERLEGNGTAALQTPLATLHAFNGWTDKFLTTPANGLRDLYADVAIKLPAIATIKGANARLQYHDFNATRGSIDYGSEWGLMLGVPITKQISTTVKFSRYNANSFASDTSKFWFAVEAKF</sequence>
<keyword evidence="1" id="KW-0732">Signal</keyword>
<reference evidence="4" key="1">
    <citation type="journal article" date="2019" name="Int. J. Syst. Evol. Microbiol.">
        <title>The Global Catalogue of Microorganisms (GCM) 10K type strain sequencing project: providing services to taxonomists for standard genome sequencing and annotation.</title>
        <authorList>
            <consortium name="The Broad Institute Genomics Platform"/>
            <consortium name="The Broad Institute Genome Sequencing Center for Infectious Disease"/>
            <person name="Wu L."/>
            <person name="Ma J."/>
        </authorList>
    </citation>
    <scope>NUCLEOTIDE SEQUENCE [LARGE SCALE GENOMIC DNA]</scope>
    <source>
        <strain evidence="4">CGMCC 1.12449</strain>
    </source>
</reference>
<evidence type="ECO:0000256" key="1">
    <source>
        <dbReference type="SAM" id="SignalP"/>
    </source>
</evidence>
<dbReference type="EMBL" id="JBHUEL010000008">
    <property type="protein sequence ID" value="MFD1767066.1"/>
    <property type="molecule type" value="Genomic_DNA"/>
</dbReference>
<proteinExistence type="predicted"/>
<feature type="domain" description="Alginate export" evidence="2">
    <location>
        <begin position="101"/>
        <end position="164"/>
    </location>
</feature>
<evidence type="ECO:0000313" key="4">
    <source>
        <dbReference type="Proteomes" id="UP001597215"/>
    </source>
</evidence>
<evidence type="ECO:0000259" key="2">
    <source>
        <dbReference type="Pfam" id="PF13372"/>
    </source>
</evidence>
<dbReference type="Proteomes" id="UP001597215">
    <property type="component" value="Unassembled WGS sequence"/>
</dbReference>
<evidence type="ECO:0000313" key="3">
    <source>
        <dbReference type="EMBL" id="MFD1767066.1"/>
    </source>
</evidence>
<dbReference type="RefSeq" id="WP_381513967.1">
    <property type="nucleotide sequence ID" value="NZ_JBHUEL010000008.1"/>
</dbReference>
<dbReference type="InterPro" id="IPR025388">
    <property type="entry name" value="Alginate_export_dom"/>
</dbReference>
<feature type="chain" id="PRO_5045497727" evidence="1">
    <location>
        <begin position="18"/>
        <end position="405"/>
    </location>
</feature>
<gene>
    <name evidence="3" type="ORF">ACFSAG_09440</name>
</gene>
<organism evidence="3 4">
    <name type="scientific">Sphingorhabdus buctiana</name>
    <dbReference type="NCBI Taxonomy" id="1508805"/>
    <lineage>
        <taxon>Bacteria</taxon>
        <taxon>Pseudomonadati</taxon>
        <taxon>Pseudomonadota</taxon>
        <taxon>Alphaproteobacteria</taxon>
        <taxon>Sphingomonadales</taxon>
        <taxon>Sphingomonadaceae</taxon>
        <taxon>Sphingorhabdus</taxon>
    </lineage>
</organism>
<name>A0ABW4MFY1_9SPHN</name>
<feature type="signal peptide" evidence="1">
    <location>
        <begin position="1"/>
        <end position="17"/>
    </location>
</feature>
<accession>A0ABW4MFY1</accession>
<comment type="caution">
    <text evidence="3">The sequence shown here is derived from an EMBL/GenBank/DDBJ whole genome shotgun (WGS) entry which is preliminary data.</text>
</comment>
<protein>
    <submittedName>
        <fullName evidence="3">Alginate export family protein</fullName>
    </submittedName>
</protein>
<dbReference type="Pfam" id="PF13372">
    <property type="entry name" value="Alginate_exp"/>
    <property type="match status" value="1"/>
</dbReference>